<dbReference type="OrthoDB" id="8663148at2"/>
<dbReference type="Proteomes" id="UP000015351">
    <property type="component" value="Unassembled WGS sequence"/>
</dbReference>
<keyword evidence="4" id="KW-0732">Signal</keyword>
<dbReference type="STRING" id="1123360.thalar_01779"/>
<evidence type="ECO:0000256" key="3">
    <source>
        <dbReference type="ARBA" id="ARBA00022448"/>
    </source>
</evidence>
<organism evidence="5 6">
    <name type="scientific">Litoreibacter arenae DSM 19593</name>
    <dbReference type="NCBI Taxonomy" id="1123360"/>
    <lineage>
        <taxon>Bacteria</taxon>
        <taxon>Pseudomonadati</taxon>
        <taxon>Pseudomonadota</taxon>
        <taxon>Alphaproteobacteria</taxon>
        <taxon>Rhodobacterales</taxon>
        <taxon>Roseobacteraceae</taxon>
        <taxon>Litoreibacter</taxon>
    </lineage>
</organism>
<dbReference type="GO" id="GO:0042597">
    <property type="term" value="C:periplasmic space"/>
    <property type="evidence" value="ECO:0007669"/>
    <property type="project" value="UniProtKB-SubCell"/>
</dbReference>
<comment type="caution">
    <text evidence="5">The sequence shown here is derived from an EMBL/GenBank/DDBJ whole genome shotgun (WGS) entry which is preliminary data.</text>
</comment>
<feature type="chain" id="PRO_5004555103" evidence="4">
    <location>
        <begin position="22"/>
        <end position="451"/>
    </location>
</feature>
<dbReference type="eggNOG" id="COG1653">
    <property type="taxonomic scope" value="Bacteria"/>
</dbReference>
<gene>
    <name evidence="5" type="ORF">thalar_01779</name>
</gene>
<dbReference type="SUPFAM" id="SSF53850">
    <property type="entry name" value="Periplasmic binding protein-like II"/>
    <property type="match status" value="1"/>
</dbReference>
<dbReference type="PATRIC" id="fig|1123360.3.peg.1763"/>
<dbReference type="InterPro" id="IPR050490">
    <property type="entry name" value="Bact_solute-bd_prot1"/>
</dbReference>
<dbReference type="InterPro" id="IPR006059">
    <property type="entry name" value="SBP"/>
</dbReference>
<dbReference type="RefSeq" id="WP_021100343.1">
    <property type="nucleotide sequence ID" value="NZ_KE557306.1"/>
</dbReference>
<dbReference type="PANTHER" id="PTHR43649">
    <property type="entry name" value="ARABINOSE-BINDING PROTEIN-RELATED"/>
    <property type="match status" value="1"/>
</dbReference>
<evidence type="ECO:0000313" key="6">
    <source>
        <dbReference type="Proteomes" id="UP000015351"/>
    </source>
</evidence>
<name>S9QHA0_9RHOB</name>
<dbReference type="HOGENOM" id="CLU_027068_0_0_5"/>
<evidence type="ECO:0000256" key="4">
    <source>
        <dbReference type="SAM" id="SignalP"/>
    </source>
</evidence>
<dbReference type="EMBL" id="AONI01000010">
    <property type="protein sequence ID" value="EPX78963.1"/>
    <property type="molecule type" value="Genomic_DNA"/>
</dbReference>
<dbReference type="Pfam" id="PF01547">
    <property type="entry name" value="SBP_bac_1"/>
    <property type="match status" value="1"/>
</dbReference>
<keyword evidence="6" id="KW-1185">Reference proteome</keyword>
<accession>S9QHA0</accession>
<evidence type="ECO:0000313" key="5">
    <source>
        <dbReference type="EMBL" id="EPX78963.1"/>
    </source>
</evidence>
<sequence>MKSTLYTSAAIVALSSAAAFADGHLAFGMEGGDFTWDSYNAYADATDLSGQTVTITGPWTGNEKEKVEKILAYFNEATGATASYSGSDSFEQDIVVSARSGSAPNLAVFPQPGLAADMASQGLLTPLPDGTAEWVRDNFAAGQSWVDLGTYANADGADELYGMFYRVDVKSLVWYSPEAFDESGYDIPETMEDLKALTDQIVEDGGTPWCIGLGSGAATGWPATDWVEDMMLRTNSPEDYDAWVANELKFDDPKVIAAIEEFGAFARNDDYVDGGAAAVASTDFRDSPGGLFEIPPKCYMHRQASFIPAFFPEGTEMGQDVDFFYFPAYESKDLGKPVLGAGTLFAITNPSDAANAFIDFLKLPIAHEMWMAQGGFLTPHAGVNTDAYESESLKAQGDILLNATTFRFDASDLMPGEIGAGAFWTGMVDYVTGADAAEVAKGIQDRWDAIQ</sequence>
<evidence type="ECO:0000256" key="1">
    <source>
        <dbReference type="ARBA" id="ARBA00004418"/>
    </source>
</evidence>
<keyword evidence="3" id="KW-0813">Transport</keyword>
<feature type="signal peptide" evidence="4">
    <location>
        <begin position="1"/>
        <end position="21"/>
    </location>
</feature>
<reference evidence="6" key="1">
    <citation type="journal article" date="2013" name="Stand. Genomic Sci.">
        <title>Genome sequence of the Litoreibacter arenae type strain (DSM 19593(T)), a member of the Roseobacter clade isolated from sea sand.</title>
        <authorList>
            <person name="Riedel T."/>
            <person name="Fiebig A."/>
            <person name="Petersen J."/>
            <person name="Gronow S."/>
            <person name="Kyrpides N.C."/>
            <person name="Goker M."/>
            <person name="Klenk H.P."/>
        </authorList>
    </citation>
    <scope>NUCLEOTIDE SEQUENCE [LARGE SCALE GENOMIC DNA]</scope>
    <source>
        <strain evidence="6">DSM 19593</strain>
    </source>
</reference>
<comment type="subcellular location">
    <subcellularLocation>
        <location evidence="1">Periplasm</location>
    </subcellularLocation>
</comment>
<dbReference type="AlphaFoldDB" id="S9QHA0"/>
<dbReference type="Gene3D" id="3.40.190.10">
    <property type="entry name" value="Periplasmic binding protein-like II"/>
    <property type="match status" value="2"/>
</dbReference>
<protein>
    <submittedName>
        <fullName evidence="5">Alpha-glucosides-binding periplasmic protein AglE</fullName>
    </submittedName>
</protein>
<dbReference type="PANTHER" id="PTHR43649:SF29">
    <property type="entry name" value="OSMOPROTECTIVE COMPOUNDS-BINDING PROTEIN GGTB"/>
    <property type="match status" value="1"/>
</dbReference>
<comment type="similarity">
    <text evidence="2">Belongs to the bacterial solute-binding protein 1 family.</text>
</comment>
<evidence type="ECO:0000256" key="2">
    <source>
        <dbReference type="ARBA" id="ARBA00008520"/>
    </source>
</evidence>
<proteinExistence type="inferred from homology"/>